<dbReference type="PANTHER" id="PTHR32282:SF11">
    <property type="entry name" value="PENICILLIN-BINDING PROTEIN 1B"/>
    <property type="match status" value="1"/>
</dbReference>
<evidence type="ECO:0000313" key="21">
    <source>
        <dbReference type="EMBL" id="RKD90701.1"/>
    </source>
</evidence>
<evidence type="ECO:0000256" key="16">
    <source>
        <dbReference type="ARBA" id="ARBA00034000"/>
    </source>
</evidence>
<keyword evidence="5" id="KW-1003">Cell membrane</keyword>
<evidence type="ECO:0000256" key="11">
    <source>
        <dbReference type="ARBA" id="ARBA00022960"/>
    </source>
</evidence>
<keyword evidence="14" id="KW-0511">Multifunctional enzyme</keyword>
<evidence type="ECO:0000256" key="10">
    <source>
        <dbReference type="ARBA" id="ARBA00022801"/>
    </source>
</evidence>
<feature type="region of interest" description="Disordered" evidence="18">
    <location>
        <begin position="1"/>
        <end position="31"/>
    </location>
</feature>
<evidence type="ECO:0000256" key="2">
    <source>
        <dbReference type="ARBA" id="ARBA00004752"/>
    </source>
</evidence>
<evidence type="ECO:0000256" key="17">
    <source>
        <dbReference type="ARBA" id="ARBA00049902"/>
    </source>
</evidence>
<feature type="compositionally biased region" description="Low complexity" evidence="18">
    <location>
        <begin position="1"/>
        <end position="11"/>
    </location>
</feature>
<accession>A0A419W5F6</accession>
<keyword evidence="12" id="KW-0573">Peptidoglycan synthesis</keyword>
<dbReference type="Proteomes" id="UP000283387">
    <property type="component" value="Unassembled WGS sequence"/>
</dbReference>
<evidence type="ECO:0000256" key="13">
    <source>
        <dbReference type="ARBA" id="ARBA00023136"/>
    </source>
</evidence>
<evidence type="ECO:0000256" key="12">
    <source>
        <dbReference type="ARBA" id="ARBA00022984"/>
    </source>
</evidence>
<feature type="domain" description="Glycosyl transferase family 51" evidence="20">
    <location>
        <begin position="90"/>
        <end position="269"/>
    </location>
</feature>
<evidence type="ECO:0000256" key="3">
    <source>
        <dbReference type="ARBA" id="ARBA00007090"/>
    </source>
</evidence>
<keyword evidence="15" id="KW-0961">Cell wall biogenesis/degradation</keyword>
<dbReference type="Gene3D" id="1.10.3810.10">
    <property type="entry name" value="Biosynthetic peptidoglycan transglycosylase-like"/>
    <property type="match status" value="1"/>
</dbReference>
<evidence type="ECO:0000256" key="5">
    <source>
        <dbReference type="ARBA" id="ARBA00022475"/>
    </source>
</evidence>
<dbReference type="EMBL" id="RAPN01000001">
    <property type="protein sequence ID" value="RKD90701.1"/>
    <property type="molecule type" value="Genomic_DNA"/>
</dbReference>
<dbReference type="Pfam" id="PF00905">
    <property type="entry name" value="Transpeptidase"/>
    <property type="match status" value="1"/>
</dbReference>
<dbReference type="Gene3D" id="3.40.710.10">
    <property type="entry name" value="DD-peptidase/beta-lactamase superfamily"/>
    <property type="match status" value="1"/>
</dbReference>
<evidence type="ECO:0000256" key="8">
    <source>
        <dbReference type="ARBA" id="ARBA00022676"/>
    </source>
</evidence>
<reference evidence="21 22" key="1">
    <citation type="submission" date="2018-09" db="EMBL/GenBank/DDBJ databases">
        <title>Genomic Encyclopedia of Archaeal and Bacterial Type Strains, Phase II (KMG-II): from individual species to whole genera.</title>
        <authorList>
            <person name="Goeker M."/>
        </authorList>
    </citation>
    <scope>NUCLEOTIDE SEQUENCE [LARGE SCALE GENOMIC DNA]</scope>
    <source>
        <strain evidence="21 22">DSM 27148</strain>
    </source>
</reference>
<evidence type="ECO:0000313" key="22">
    <source>
        <dbReference type="Proteomes" id="UP000283387"/>
    </source>
</evidence>
<dbReference type="InterPro" id="IPR012338">
    <property type="entry name" value="Beta-lactam/transpept-like"/>
</dbReference>
<evidence type="ECO:0000256" key="14">
    <source>
        <dbReference type="ARBA" id="ARBA00023268"/>
    </source>
</evidence>
<dbReference type="RefSeq" id="WP_120272084.1">
    <property type="nucleotide sequence ID" value="NZ_RAPN01000001.1"/>
</dbReference>
<keyword evidence="8" id="KW-0328">Glycosyltransferase</keyword>
<dbReference type="OrthoDB" id="9766909at2"/>
<dbReference type="GO" id="GO:0005886">
    <property type="term" value="C:plasma membrane"/>
    <property type="evidence" value="ECO:0007669"/>
    <property type="project" value="UniProtKB-SubCell"/>
</dbReference>
<feature type="domain" description="Penicillin-binding protein transpeptidase" evidence="19">
    <location>
        <begin position="447"/>
        <end position="680"/>
    </location>
</feature>
<organism evidence="21 22">
    <name type="scientific">Mangrovibacterium diazotrophicum</name>
    <dbReference type="NCBI Taxonomy" id="1261403"/>
    <lineage>
        <taxon>Bacteria</taxon>
        <taxon>Pseudomonadati</taxon>
        <taxon>Bacteroidota</taxon>
        <taxon>Bacteroidia</taxon>
        <taxon>Marinilabiliales</taxon>
        <taxon>Prolixibacteraceae</taxon>
        <taxon>Mangrovibacterium</taxon>
    </lineage>
</organism>
<dbReference type="SUPFAM" id="SSF53955">
    <property type="entry name" value="Lysozyme-like"/>
    <property type="match status" value="1"/>
</dbReference>
<dbReference type="GO" id="GO:0030288">
    <property type="term" value="C:outer membrane-bounded periplasmic space"/>
    <property type="evidence" value="ECO:0007669"/>
    <property type="project" value="TreeGrafter"/>
</dbReference>
<keyword evidence="11" id="KW-0133">Cell shape</keyword>
<evidence type="ECO:0000256" key="4">
    <source>
        <dbReference type="ARBA" id="ARBA00007739"/>
    </source>
</evidence>
<dbReference type="AlphaFoldDB" id="A0A419W5F6"/>
<dbReference type="SUPFAM" id="SSF56601">
    <property type="entry name" value="beta-lactamase/transpeptidase-like"/>
    <property type="match status" value="1"/>
</dbReference>
<dbReference type="GO" id="GO:0008360">
    <property type="term" value="P:regulation of cell shape"/>
    <property type="evidence" value="ECO:0007669"/>
    <property type="project" value="UniProtKB-KW"/>
</dbReference>
<comment type="subcellular location">
    <subcellularLocation>
        <location evidence="1">Cell membrane</location>
    </subcellularLocation>
</comment>
<feature type="compositionally biased region" description="Basic residues" evidence="18">
    <location>
        <begin position="12"/>
        <end position="31"/>
    </location>
</feature>
<dbReference type="GO" id="GO:0008658">
    <property type="term" value="F:penicillin binding"/>
    <property type="evidence" value="ECO:0007669"/>
    <property type="project" value="InterPro"/>
</dbReference>
<dbReference type="GO" id="GO:0071555">
    <property type="term" value="P:cell wall organization"/>
    <property type="evidence" value="ECO:0007669"/>
    <property type="project" value="UniProtKB-KW"/>
</dbReference>
<keyword evidence="10" id="KW-0378">Hydrolase</keyword>
<dbReference type="GO" id="GO:0009002">
    <property type="term" value="F:serine-type D-Ala-D-Ala carboxypeptidase activity"/>
    <property type="evidence" value="ECO:0007669"/>
    <property type="project" value="UniProtKB-EC"/>
</dbReference>
<protein>
    <submittedName>
        <fullName evidence="21">Penicillin-binding protein 1A</fullName>
    </submittedName>
</protein>
<keyword evidence="6" id="KW-0121">Carboxypeptidase</keyword>
<evidence type="ECO:0000256" key="6">
    <source>
        <dbReference type="ARBA" id="ARBA00022645"/>
    </source>
</evidence>
<dbReference type="InterPro" id="IPR001460">
    <property type="entry name" value="PCN-bd_Tpept"/>
</dbReference>
<dbReference type="InterPro" id="IPR023346">
    <property type="entry name" value="Lysozyme-like_dom_sf"/>
</dbReference>
<dbReference type="InterPro" id="IPR001264">
    <property type="entry name" value="Glyco_trans_51"/>
</dbReference>
<dbReference type="GO" id="GO:0006508">
    <property type="term" value="P:proteolysis"/>
    <property type="evidence" value="ECO:0007669"/>
    <property type="project" value="UniProtKB-KW"/>
</dbReference>
<evidence type="ECO:0000256" key="7">
    <source>
        <dbReference type="ARBA" id="ARBA00022670"/>
    </source>
</evidence>
<keyword evidence="13" id="KW-0472">Membrane</keyword>
<keyword evidence="7" id="KW-0645">Protease</keyword>
<keyword evidence="22" id="KW-1185">Reference proteome</keyword>
<dbReference type="InterPro" id="IPR050396">
    <property type="entry name" value="Glycosyltr_51/Transpeptidase"/>
</dbReference>
<name>A0A419W5F6_9BACT</name>
<comment type="similarity">
    <text evidence="4">In the N-terminal section; belongs to the glycosyltransferase 51 family.</text>
</comment>
<comment type="pathway">
    <text evidence="2">Cell wall biogenesis; peptidoglycan biosynthesis.</text>
</comment>
<evidence type="ECO:0000259" key="20">
    <source>
        <dbReference type="Pfam" id="PF00912"/>
    </source>
</evidence>
<evidence type="ECO:0000256" key="15">
    <source>
        <dbReference type="ARBA" id="ARBA00023316"/>
    </source>
</evidence>
<evidence type="ECO:0000259" key="19">
    <source>
        <dbReference type="Pfam" id="PF00905"/>
    </source>
</evidence>
<dbReference type="PANTHER" id="PTHR32282">
    <property type="entry name" value="BINDING PROTEIN TRANSPEPTIDASE, PUTATIVE-RELATED"/>
    <property type="match status" value="1"/>
</dbReference>
<evidence type="ECO:0000256" key="18">
    <source>
        <dbReference type="SAM" id="MobiDB-lite"/>
    </source>
</evidence>
<dbReference type="GO" id="GO:0008955">
    <property type="term" value="F:peptidoglycan glycosyltransferase activity"/>
    <property type="evidence" value="ECO:0007669"/>
    <property type="project" value="UniProtKB-EC"/>
</dbReference>
<evidence type="ECO:0000256" key="1">
    <source>
        <dbReference type="ARBA" id="ARBA00004236"/>
    </source>
</evidence>
<sequence length="802" mass="90903">MPPRKSTSKSSAKAKPRKKASSGRRKKSSKKSSIGRRFLMLMLKIAAVGIILFALFFTAVYLGFLGYVPSTSQLHDIKNPQASEVFSQEGKLLGRYYTENRSNVRYDEISPNVIHALVATEDSRFYEHRGVDEVALMRVFVKSILLQDHSAGGGSTLSQQIAKNLFPRNSLGVFSMPVNKLRESIIAYRLERIYTKEDILTLYLNTVPFGENIYGIEVAAERFFNKSPKDLTVDEAAVLVGMLKANNYYNPRLHPERSKERRNVVIGQMVKNEYLSEAQGKVFQEKPLTLRYRRISYNEGPAPYFLEMLKPELLEWCKSHKKENGDPYNLYNDGLKVKTTVNYDYQYFAEQSVKEYMKSLQNVFNNHWKGSTPWSRKPSVLERAMKQSERYRKMKAAGKSEAEIKAAFNQKRDMVLFDWTGDKQVVATPLDSVKHYLSLLNAGFLGLEPSTGEVKAWVGGIDFRYFKYDHVNSQRQVGSTFKPFVYLAALQNGLEPDDYFSNERKVYHDYQDWSPQNSHPDYEGYYSMEGALAKSINTVAVEVLMETGIDEVIETARELGISAELPEFPSLALGVASISLKDMVSAYATILNDGVYIEPHYLVSIEDAQGKVLDKFAKPEPIKTSLDPENCRMLVHMMQSVISNGTGSPIRTAYHVGGDFAGKTGTTQDQTDGWFVGMNPGLVTGCWVGADDPSIHFRTITYGQGGYMALPIVGKFYTKLYADTRYKRLQYASFREPAPRLLAKLDVEPYREDLPAGSIGDLIGNIFKKKDQSDRDQSDGETHKTEKKKVWESIKDIFKKKK</sequence>
<comment type="caution">
    <text evidence="21">The sequence shown here is derived from an EMBL/GenBank/DDBJ whole genome shotgun (WGS) entry which is preliminary data.</text>
</comment>
<dbReference type="GO" id="GO:0009252">
    <property type="term" value="P:peptidoglycan biosynthetic process"/>
    <property type="evidence" value="ECO:0007669"/>
    <property type="project" value="UniProtKB-KW"/>
</dbReference>
<comment type="similarity">
    <text evidence="3">In the C-terminal section; belongs to the transpeptidase family.</text>
</comment>
<gene>
    <name evidence="21" type="ORF">BC643_1042</name>
</gene>
<comment type="catalytic activity">
    <reaction evidence="16">
        <text>Preferential cleavage: (Ac)2-L-Lys-D-Ala-|-D-Ala. Also transpeptidation of peptidyl-alanyl moieties that are N-acyl substituents of D-alanine.</text>
        <dbReference type="EC" id="3.4.16.4"/>
    </reaction>
</comment>
<evidence type="ECO:0000256" key="9">
    <source>
        <dbReference type="ARBA" id="ARBA00022679"/>
    </source>
</evidence>
<dbReference type="InterPro" id="IPR036950">
    <property type="entry name" value="PBP_transglycosylase"/>
</dbReference>
<keyword evidence="9" id="KW-0808">Transferase</keyword>
<dbReference type="Pfam" id="PF00912">
    <property type="entry name" value="Transgly"/>
    <property type="match status" value="1"/>
</dbReference>
<comment type="catalytic activity">
    <reaction evidence="17">
        <text>[GlcNAc-(1-&gt;4)-Mur2Ac(oyl-L-Ala-gamma-D-Glu-L-Lys-D-Ala-D-Ala)](n)-di-trans,octa-cis-undecaprenyl diphosphate + beta-D-GlcNAc-(1-&gt;4)-Mur2Ac(oyl-L-Ala-gamma-D-Glu-L-Lys-D-Ala-D-Ala)-di-trans,octa-cis-undecaprenyl diphosphate = [GlcNAc-(1-&gt;4)-Mur2Ac(oyl-L-Ala-gamma-D-Glu-L-Lys-D-Ala-D-Ala)](n+1)-di-trans,octa-cis-undecaprenyl diphosphate + di-trans,octa-cis-undecaprenyl diphosphate + H(+)</text>
        <dbReference type="Rhea" id="RHEA:23708"/>
        <dbReference type="Rhea" id="RHEA-COMP:9602"/>
        <dbReference type="Rhea" id="RHEA-COMP:9603"/>
        <dbReference type="ChEBI" id="CHEBI:15378"/>
        <dbReference type="ChEBI" id="CHEBI:58405"/>
        <dbReference type="ChEBI" id="CHEBI:60033"/>
        <dbReference type="ChEBI" id="CHEBI:78435"/>
        <dbReference type="EC" id="2.4.99.28"/>
    </reaction>
</comment>
<proteinExistence type="inferred from homology"/>